<dbReference type="Gene3D" id="1.10.260.40">
    <property type="entry name" value="lambda repressor-like DNA-binding domains"/>
    <property type="match status" value="1"/>
</dbReference>
<keyword evidence="4" id="KW-1185">Reference proteome</keyword>
<evidence type="ECO:0000259" key="2">
    <source>
        <dbReference type="PROSITE" id="PS50943"/>
    </source>
</evidence>
<evidence type="ECO:0000313" key="4">
    <source>
        <dbReference type="Proteomes" id="UP000249341"/>
    </source>
</evidence>
<gene>
    <name evidence="3" type="ORF">B0I29_11963</name>
</gene>
<proteinExistence type="predicted"/>
<dbReference type="AlphaFoldDB" id="A0A327Z3D7"/>
<evidence type="ECO:0000256" key="1">
    <source>
        <dbReference type="SAM" id="MobiDB-lite"/>
    </source>
</evidence>
<dbReference type="Proteomes" id="UP000249341">
    <property type="component" value="Unassembled WGS sequence"/>
</dbReference>
<sequence length="293" mass="31899">MAGAGRLMRMAREQQDGNGGTELGRFLRARRAQVTPERVGISTGPGWRRIPGLRREELAALAGVSVDYYTRLERGREHRPSAAVVGALAAALRLGPAEHGHLLDLATRAATMPPAPRTARHGSAPSADLALMLENLRPYPARVLSRTMDLLAGNRGGLRTLPGIEDWPAGQRNLARYVFLHPDARKLFADWDDVMSGCVARLRALSGLEPHAPDLAALVAELTAQSADFARLWERYEVRPFALPSKTLHHPEVGTITLRVQAMQIEGGAGSRLVTYFADPGTPDHEALVLLDR</sequence>
<evidence type="ECO:0000313" key="3">
    <source>
        <dbReference type="EMBL" id="RAK28726.1"/>
    </source>
</evidence>
<organism evidence="3 4">
    <name type="scientific">Actinoplanes lutulentus</name>
    <dbReference type="NCBI Taxonomy" id="1287878"/>
    <lineage>
        <taxon>Bacteria</taxon>
        <taxon>Bacillati</taxon>
        <taxon>Actinomycetota</taxon>
        <taxon>Actinomycetes</taxon>
        <taxon>Micromonosporales</taxon>
        <taxon>Micromonosporaceae</taxon>
        <taxon>Actinoplanes</taxon>
    </lineage>
</organism>
<dbReference type="PANTHER" id="PTHR35010:SF2">
    <property type="entry name" value="BLL4672 PROTEIN"/>
    <property type="match status" value="1"/>
</dbReference>
<dbReference type="CDD" id="cd00093">
    <property type="entry name" value="HTH_XRE"/>
    <property type="match status" value="1"/>
</dbReference>
<reference evidence="3 4" key="1">
    <citation type="submission" date="2018-06" db="EMBL/GenBank/DDBJ databases">
        <title>Genomic Encyclopedia of Type Strains, Phase III (KMG-III): the genomes of soil and plant-associated and newly described type strains.</title>
        <authorList>
            <person name="Whitman W."/>
        </authorList>
    </citation>
    <scope>NUCLEOTIDE SEQUENCE [LARGE SCALE GENOMIC DNA]</scope>
    <source>
        <strain evidence="3 4">CGMCC 4.7090</strain>
    </source>
</reference>
<dbReference type="Pfam" id="PF13560">
    <property type="entry name" value="HTH_31"/>
    <property type="match status" value="1"/>
</dbReference>
<dbReference type="Pfam" id="PF17765">
    <property type="entry name" value="MLTR_LBD"/>
    <property type="match status" value="1"/>
</dbReference>
<accession>A0A327Z3D7</accession>
<dbReference type="InterPro" id="IPR010982">
    <property type="entry name" value="Lambda_DNA-bd_dom_sf"/>
</dbReference>
<dbReference type="SMART" id="SM00530">
    <property type="entry name" value="HTH_XRE"/>
    <property type="match status" value="1"/>
</dbReference>
<dbReference type="GO" id="GO:0003677">
    <property type="term" value="F:DNA binding"/>
    <property type="evidence" value="ECO:0007669"/>
    <property type="project" value="InterPro"/>
</dbReference>
<feature type="domain" description="HTH cro/C1-type" evidence="2">
    <location>
        <begin position="52"/>
        <end position="99"/>
    </location>
</feature>
<dbReference type="InterPro" id="IPR041413">
    <property type="entry name" value="MLTR_LBD"/>
</dbReference>
<dbReference type="EMBL" id="QLMJ01000019">
    <property type="protein sequence ID" value="RAK28726.1"/>
    <property type="molecule type" value="Genomic_DNA"/>
</dbReference>
<dbReference type="InterPro" id="IPR001387">
    <property type="entry name" value="Cro/C1-type_HTH"/>
</dbReference>
<name>A0A327Z3D7_9ACTN</name>
<dbReference type="Gene3D" id="3.30.450.180">
    <property type="match status" value="1"/>
</dbReference>
<comment type="caution">
    <text evidence="3">The sequence shown here is derived from an EMBL/GenBank/DDBJ whole genome shotgun (WGS) entry which is preliminary data.</text>
</comment>
<feature type="region of interest" description="Disordered" evidence="1">
    <location>
        <begin position="1"/>
        <end position="22"/>
    </location>
</feature>
<protein>
    <submittedName>
        <fullName evidence="3">Transcriptional regulator with XRE-family HTH domain</fullName>
    </submittedName>
</protein>
<dbReference type="SUPFAM" id="SSF47413">
    <property type="entry name" value="lambda repressor-like DNA-binding domains"/>
    <property type="match status" value="1"/>
</dbReference>
<dbReference type="PROSITE" id="PS50943">
    <property type="entry name" value="HTH_CROC1"/>
    <property type="match status" value="1"/>
</dbReference>
<dbReference type="PANTHER" id="PTHR35010">
    <property type="entry name" value="BLL4672 PROTEIN-RELATED"/>
    <property type="match status" value="1"/>
</dbReference>